<dbReference type="RefSeq" id="WP_344047678.1">
    <property type="nucleotide sequence ID" value="NZ_BAAAPB010000005.1"/>
</dbReference>
<proteinExistence type="predicted"/>
<accession>A0ABN2RR04</accession>
<sequence>MWFLGLFIIISAVFTFLAWRMDRKHKTDVTMDYKADVDMRMARALYGDDARGHESGPRL</sequence>
<protein>
    <submittedName>
        <fullName evidence="1">Uncharacterized protein</fullName>
    </submittedName>
</protein>
<gene>
    <name evidence="1" type="ORF">GCM10009798_38340</name>
</gene>
<evidence type="ECO:0000313" key="1">
    <source>
        <dbReference type="EMBL" id="GAA1973453.1"/>
    </source>
</evidence>
<comment type="caution">
    <text evidence="1">The sequence shown here is derived from an EMBL/GenBank/DDBJ whole genome shotgun (WGS) entry which is preliminary data.</text>
</comment>
<dbReference type="EMBL" id="BAAAPB010000005">
    <property type="protein sequence ID" value="GAA1973453.1"/>
    <property type="molecule type" value="Genomic_DNA"/>
</dbReference>
<dbReference type="Proteomes" id="UP001500571">
    <property type="component" value="Unassembled WGS sequence"/>
</dbReference>
<evidence type="ECO:0000313" key="2">
    <source>
        <dbReference type="Proteomes" id="UP001500571"/>
    </source>
</evidence>
<organism evidence="1 2">
    <name type="scientific">Nocardioides panacihumi</name>
    <dbReference type="NCBI Taxonomy" id="400774"/>
    <lineage>
        <taxon>Bacteria</taxon>
        <taxon>Bacillati</taxon>
        <taxon>Actinomycetota</taxon>
        <taxon>Actinomycetes</taxon>
        <taxon>Propionibacteriales</taxon>
        <taxon>Nocardioidaceae</taxon>
        <taxon>Nocardioides</taxon>
    </lineage>
</organism>
<reference evidence="1 2" key="1">
    <citation type="journal article" date="2019" name="Int. J. Syst. Evol. Microbiol.">
        <title>The Global Catalogue of Microorganisms (GCM) 10K type strain sequencing project: providing services to taxonomists for standard genome sequencing and annotation.</title>
        <authorList>
            <consortium name="The Broad Institute Genomics Platform"/>
            <consortium name="The Broad Institute Genome Sequencing Center for Infectious Disease"/>
            <person name="Wu L."/>
            <person name="Ma J."/>
        </authorList>
    </citation>
    <scope>NUCLEOTIDE SEQUENCE [LARGE SCALE GENOMIC DNA]</scope>
    <source>
        <strain evidence="1 2">JCM 15309</strain>
    </source>
</reference>
<keyword evidence="2" id="KW-1185">Reference proteome</keyword>
<name>A0ABN2RR04_9ACTN</name>